<gene>
    <name evidence="1" type="ORF">AB447_206360</name>
</gene>
<evidence type="ECO:0000313" key="2">
    <source>
        <dbReference type="Proteomes" id="UP000036168"/>
    </source>
</evidence>
<proteinExistence type="predicted"/>
<dbReference type="OrthoDB" id="2850669at2"/>
<evidence type="ECO:0000313" key="1">
    <source>
        <dbReference type="EMBL" id="KRT90201.1"/>
    </source>
</evidence>
<sequence length="180" mass="19580">MLKRMFRSKLSMLMAGLVIMASVFLPSFHADAKALKSESVNRPAAKASLFAEITGNSKQEWSFSDIELTYRPNSILALGTVEFTLPSGFSATTKDMVNGRALTTGQILNNGKTVRLPLTIDLLGIAEFKLVLANKTLPAAGTYTFRAENRVLGLGSTFYAEDSIEVQKRATPPTQPCNCK</sequence>
<reference evidence="1 2" key="1">
    <citation type="journal article" date="2015" name="Int. J. Syst. Evol. Microbiol.">
        <title>Bacillus glycinifermentans sp. nov., isolated from fermented soybean paste.</title>
        <authorList>
            <person name="Kim S.J."/>
            <person name="Dunlap C.A."/>
            <person name="Kwon S.W."/>
            <person name="Rooney A.P."/>
        </authorList>
    </citation>
    <scope>NUCLEOTIDE SEQUENCE [LARGE SCALE GENOMIC DNA]</scope>
    <source>
        <strain evidence="1 2">GO-13</strain>
    </source>
</reference>
<protein>
    <submittedName>
        <fullName evidence="1">Uncharacterized protein</fullName>
    </submittedName>
</protein>
<dbReference type="InterPro" id="IPR038480">
    <property type="entry name" value="YuaB-like_sf"/>
</dbReference>
<name>A0A0T6BJX0_9BACI</name>
<dbReference type="Gene3D" id="2.60.40.3490">
    <property type="match status" value="1"/>
</dbReference>
<dbReference type="AlphaFoldDB" id="A0A0T6BJX0"/>
<organism evidence="1 2">
    <name type="scientific">Bacillus glycinifermentans</name>
    <dbReference type="NCBI Taxonomy" id="1664069"/>
    <lineage>
        <taxon>Bacteria</taxon>
        <taxon>Bacillati</taxon>
        <taxon>Bacillota</taxon>
        <taxon>Bacilli</taxon>
        <taxon>Bacillales</taxon>
        <taxon>Bacillaceae</taxon>
        <taxon>Bacillus</taxon>
    </lineage>
</organism>
<accession>A0A0T6BJX0</accession>
<dbReference type="InterPro" id="IPR034650">
    <property type="entry name" value="YuaB-like"/>
</dbReference>
<dbReference type="RefSeq" id="WP_048352783.1">
    <property type="nucleotide sequence ID" value="NZ_CP023481.1"/>
</dbReference>
<dbReference type="EMBL" id="LECW02000045">
    <property type="protein sequence ID" value="KRT90201.1"/>
    <property type="molecule type" value="Genomic_DNA"/>
</dbReference>
<comment type="caution">
    <text evidence="1">The sequence shown here is derived from an EMBL/GenBank/DDBJ whole genome shotgun (WGS) entry which is preliminary data.</text>
</comment>
<dbReference type="CDD" id="cd14670">
    <property type="entry name" value="BslA_like"/>
    <property type="match status" value="1"/>
</dbReference>
<dbReference type="NCBIfam" id="NF041825">
    <property type="entry name" value="hydrophobin_BslA"/>
    <property type="match status" value="1"/>
</dbReference>
<dbReference type="Pfam" id="PF17735">
    <property type="entry name" value="BslA"/>
    <property type="match status" value="1"/>
</dbReference>
<dbReference type="Proteomes" id="UP000036168">
    <property type="component" value="Unassembled WGS sequence"/>
</dbReference>